<dbReference type="SUPFAM" id="SSF51283">
    <property type="entry name" value="dUTPase-like"/>
    <property type="match status" value="1"/>
</dbReference>
<dbReference type="InterPro" id="IPR036157">
    <property type="entry name" value="dUTPase-like_sf"/>
</dbReference>
<proteinExistence type="inferred from homology"/>
<dbReference type="InterPro" id="IPR008181">
    <property type="entry name" value="dUTPase"/>
</dbReference>
<dbReference type="AlphaFoldDB" id="W4KEM0"/>
<evidence type="ECO:0000256" key="4">
    <source>
        <dbReference type="ARBA" id="ARBA00006581"/>
    </source>
</evidence>
<dbReference type="Pfam" id="PF00692">
    <property type="entry name" value="dUTPase"/>
    <property type="match status" value="1"/>
</dbReference>
<evidence type="ECO:0000256" key="2">
    <source>
        <dbReference type="ARBA" id="ARBA00003495"/>
    </source>
</evidence>
<dbReference type="EMBL" id="KI925456">
    <property type="protein sequence ID" value="ETW84263.1"/>
    <property type="molecule type" value="Genomic_DNA"/>
</dbReference>
<evidence type="ECO:0000256" key="8">
    <source>
        <dbReference type="ARBA" id="ARBA00023080"/>
    </source>
</evidence>
<dbReference type="FunCoup" id="W4KEM0">
    <property type="interactions" value="1042"/>
</dbReference>
<dbReference type="EC" id="3.6.1.23" evidence="10"/>
<gene>
    <name evidence="12" type="ORF">HETIRDRAFT_425693</name>
</gene>
<accession>W4KEM0</accession>
<comment type="cofactor">
    <cofactor evidence="1 10">
        <name>Mg(2+)</name>
        <dbReference type="ChEBI" id="CHEBI:18420"/>
    </cofactor>
</comment>
<comment type="subunit">
    <text evidence="5 10">Homotrimer.</text>
</comment>
<feature type="domain" description="dUTPase-like" evidence="11">
    <location>
        <begin position="35"/>
        <end position="163"/>
    </location>
</feature>
<dbReference type="KEGG" id="hir:HETIRDRAFT_425693"/>
<dbReference type="InParanoid" id="W4KEM0"/>
<evidence type="ECO:0000259" key="11">
    <source>
        <dbReference type="Pfam" id="PF00692"/>
    </source>
</evidence>
<evidence type="ECO:0000256" key="9">
    <source>
        <dbReference type="ARBA" id="ARBA00047686"/>
    </source>
</evidence>
<dbReference type="UniPathway" id="UPA00610">
    <property type="reaction ID" value="UER00666"/>
</dbReference>
<dbReference type="eggNOG" id="KOG3370">
    <property type="taxonomic scope" value="Eukaryota"/>
</dbReference>
<dbReference type="PANTHER" id="PTHR11241">
    <property type="entry name" value="DEOXYURIDINE 5'-TRIPHOSPHATE NUCLEOTIDOHYDROLASE"/>
    <property type="match status" value="1"/>
</dbReference>
<dbReference type="GeneID" id="20674041"/>
<keyword evidence="6 10" id="KW-0378">Hydrolase</keyword>
<reference evidence="12 13" key="1">
    <citation type="journal article" date="2012" name="New Phytol.">
        <title>Insight into trade-off between wood decay and parasitism from the genome of a fungal forest pathogen.</title>
        <authorList>
            <person name="Olson A."/>
            <person name="Aerts A."/>
            <person name="Asiegbu F."/>
            <person name="Belbahri L."/>
            <person name="Bouzid O."/>
            <person name="Broberg A."/>
            <person name="Canback B."/>
            <person name="Coutinho P.M."/>
            <person name="Cullen D."/>
            <person name="Dalman K."/>
            <person name="Deflorio G."/>
            <person name="van Diepen L.T."/>
            <person name="Dunand C."/>
            <person name="Duplessis S."/>
            <person name="Durling M."/>
            <person name="Gonthier P."/>
            <person name="Grimwood J."/>
            <person name="Fossdal C.G."/>
            <person name="Hansson D."/>
            <person name="Henrissat B."/>
            <person name="Hietala A."/>
            <person name="Himmelstrand K."/>
            <person name="Hoffmeister D."/>
            <person name="Hogberg N."/>
            <person name="James T.Y."/>
            <person name="Karlsson M."/>
            <person name="Kohler A."/>
            <person name="Kues U."/>
            <person name="Lee Y.H."/>
            <person name="Lin Y.C."/>
            <person name="Lind M."/>
            <person name="Lindquist E."/>
            <person name="Lombard V."/>
            <person name="Lucas S."/>
            <person name="Lunden K."/>
            <person name="Morin E."/>
            <person name="Murat C."/>
            <person name="Park J."/>
            <person name="Raffaello T."/>
            <person name="Rouze P."/>
            <person name="Salamov A."/>
            <person name="Schmutz J."/>
            <person name="Solheim H."/>
            <person name="Stahlberg J."/>
            <person name="Velez H."/>
            <person name="de Vries R.P."/>
            <person name="Wiebenga A."/>
            <person name="Woodward S."/>
            <person name="Yakovlev I."/>
            <person name="Garbelotto M."/>
            <person name="Martin F."/>
            <person name="Grigoriev I.V."/>
            <person name="Stenlid J."/>
        </authorList>
    </citation>
    <scope>NUCLEOTIDE SEQUENCE [LARGE SCALE GENOMIC DNA]</scope>
    <source>
        <strain evidence="12 13">TC 32-1</strain>
    </source>
</reference>
<dbReference type="HOGENOM" id="CLU_068508_2_1_1"/>
<dbReference type="GO" id="GO:0006226">
    <property type="term" value="P:dUMP biosynthetic process"/>
    <property type="evidence" value="ECO:0007669"/>
    <property type="project" value="UniProtKB-UniRule"/>
</dbReference>
<dbReference type="GO" id="GO:0000287">
    <property type="term" value="F:magnesium ion binding"/>
    <property type="evidence" value="ECO:0007669"/>
    <property type="project" value="UniProtKB-UniRule"/>
</dbReference>
<keyword evidence="13" id="KW-1185">Reference proteome</keyword>
<evidence type="ECO:0000313" key="12">
    <source>
        <dbReference type="EMBL" id="ETW84263.1"/>
    </source>
</evidence>
<evidence type="ECO:0000256" key="5">
    <source>
        <dbReference type="ARBA" id="ARBA00011233"/>
    </source>
</evidence>
<name>W4KEM0_HETIT</name>
<dbReference type="GO" id="GO:0004170">
    <property type="term" value="F:dUTP diphosphatase activity"/>
    <property type="evidence" value="ECO:0007669"/>
    <property type="project" value="UniProtKB-UniRule"/>
</dbReference>
<comment type="function">
    <text evidence="2">This enzyme is involved in nucleotide metabolism: it produces dUMP, the immediate precursor of thymidine nucleotides and it decreases the intracellular concentration of dUTP so that uracil cannot be incorporated into DNA.</text>
</comment>
<dbReference type="Gene3D" id="2.70.40.10">
    <property type="match status" value="1"/>
</dbReference>
<protein>
    <recommendedName>
        <fullName evidence="10">Deoxyuridine 5'-triphosphate nucleotidohydrolase</fullName>
        <shortName evidence="10">dUTPase</shortName>
        <ecNumber evidence="10">3.6.1.23</ecNumber>
    </recommendedName>
    <alternativeName>
        <fullName evidence="10">dUTP pyrophosphatase</fullName>
    </alternativeName>
</protein>
<keyword evidence="7 10" id="KW-0460">Magnesium</keyword>
<dbReference type="RefSeq" id="XP_009543950.1">
    <property type="nucleotide sequence ID" value="XM_009545655.1"/>
</dbReference>
<evidence type="ECO:0000256" key="7">
    <source>
        <dbReference type="ARBA" id="ARBA00022842"/>
    </source>
</evidence>
<dbReference type="CDD" id="cd07557">
    <property type="entry name" value="trimeric_dUTPase"/>
    <property type="match status" value="1"/>
</dbReference>
<dbReference type="STRING" id="747525.W4KEM0"/>
<evidence type="ECO:0000256" key="10">
    <source>
        <dbReference type="RuleBase" id="RU367024"/>
    </source>
</evidence>
<comment type="similarity">
    <text evidence="4 10">Belongs to the dUTPase family.</text>
</comment>
<dbReference type="NCBIfam" id="TIGR00576">
    <property type="entry name" value="dut"/>
    <property type="match status" value="1"/>
</dbReference>
<dbReference type="NCBIfam" id="NF001862">
    <property type="entry name" value="PRK00601.1"/>
    <property type="match status" value="1"/>
</dbReference>
<comment type="pathway">
    <text evidence="3 10">Pyrimidine metabolism; dUMP biosynthesis; dUMP from dCTP (dUTP route): step 2/2.</text>
</comment>
<dbReference type="InterPro" id="IPR029054">
    <property type="entry name" value="dUTPase-like"/>
</dbReference>
<keyword evidence="10" id="KW-0479">Metal-binding</keyword>
<sequence>MTNTPTIKRRRYSVDAEDVDTPSTSNLLIKRLSAKAKLPTRGSALAAGYDLYSAEKKIIPARGKALVDTQLSIAVPAGTYGRVAPRSGLASKFMIDTGAGVIDADYRGIVFVLLFNLSDQDFTVEEGDRVAQLVLERIITPDVLEVEDLDATARGEGGFGSTGGHKALIV</sequence>
<organism evidence="12 13">
    <name type="scientific">Heterobasidion irregulare (strain TC 32-1)</name>
    <dbReference type="NCBI Taxonomy" id="747525"/>
    <lineage>
        <taxon>Eukaryota</taxon>
        <taxon>Fungi</taxon>
        <taxon>Dikarya</taxon>
        <taxon>Basidiomycota</taxon>
        <taxon>Agaricomycotina</taxon>
        <taxon>Agaricomycetes</taxon>
        <taxon>Russulales</taxon>
        <taxon>Bondarzewiaceae</taxon>
        <taxon>Heterobasidion</taxon>
        <taxon>Heterobasidion annosum species complex</taxon>
    </lineage>
</organism>
<evidence type="ECO:0000256" key="1">
    <source>
        <dbReference type="ARBA" id="ARBA00001946"/>
    </source>
</evidence>
<dbReference type="FunFam" id="2.70.40.10:FF:000004">
    <property type="entry name" value="Deoxyuridine triphosphatase"/>
    <property type="match status" value="1"/>
</dbReference>
<dbReference type="GO" id="GO:0046081">
    <property type="term" value="P:dUTP catabolic process"/>
    <property type="evidence" value="ECO:0007669"/>
    <property type="project" value="UniProtKB-UniRule"/>
</dbReference>
<evidence type="ECO:0000313" key="13">
    <source>
        <dbReference type="Proteomes" id="UP000030671"/>
    </source>
</evidence>
<dbReference type="InterPro" id="IPR033704">
    <property type="entry name" value="dUTPase_trimeric"/>
</dbReference>
<dbReference type="Proteomes" id="UP000030671">
    <property type="component" value="Unassembled WGS sequence"/>
</dbReference>
<comment type="function">
    <text evidence="10">Involved in nucleotide metabolism via production of dUMP, the immediate precursor of thymidine nucleotides, and decreases the intracellular concentration of dUTP so that uracil cannot be incorporated into DNA.</text>
</comment>
<comment type="catalytic activity">
    <reaction evidence="9 10">
        <text>dUTP + H2O = dUMP + diphosphate + H(+)</text>
        <dbReference type="Rhea" id="RHEA:10248"/>
        <dbReference type="ChEBI" id="CHEBI:15377"/>
        <dbReference type="ChEBI" id="CHEBI:15378"/>
        <dbReference type="ChEBI" id="CHEBI:33019"/>
        <dbReference type="ChEBI" id="CHEBI:61555"/>
        <dbReference type="ChEBI" id="CHEBI:246422"/>
        <dbReference type="EC" id="3.6.1.23"/>
    </reaction>
</comment>
<evidence type="ECO:0000256" key="3">
    <source>
        <dbReference type="ARBA" id="ARBA00005142"/>
    </source>
</evidence>
<keyword evidence="8 10" id="KW-0546">Nucleotide metabolism</keyword>
<dbReference type="PANTHER" id="PTHR11241:SF0">
    <property type="entry name" value="DEOXYURIDINE 5'-TRIPHOSPHATE NUCLEOTIDOHYDROLASE"/>
    <property type="match status" value="1"/>
</dbReference>
<evidence type="ECO:0000256" key="6">
    <source>
        <dbReference type="ARBA" id="ARBA00022801"/>
    </source>
</evidence>
<dbReference type="OrthoDB" id="419889at2759"/>